<dbReference type="PANTHER" id="PTHR33643:SF1">
    <property type="entry name" value="UREASE ACCESSORY PROTEIN D"/>
    <property type="match status" value="1"/>
</dbReference>
<dbReference type="GO" id="GO:0006383">
    <property type="term" value="P:transcription by RNA polymerase III"/>
    <property type="evidence" value="ECO:0007669"/>
    <property type="project" value="InterPro"/>
</dbReference>
<dbReference type="InterPro" id="IPR007811">
    <property type="entry name" value="RPC4"/>
</dbReference>
<feature type="compositionally biased region" description="Basic residues" evidence="3">
    <location>
        <begin position="346"/>
        <end position="356"/>
    </location>
</feature>
<dbReference type="STRING" id="1330021.A0A367L2X2"/>
<feature type="compositionally biased region" description="Basic and acidic residues" evidence="3">
    <location>
        <begin position="575"/>
        <end position="591"/>
    </location>
</feature>
<accession>A0A367L2X2</accession>
<feature type="region of interest" description="Disordered" evidence="3">
    <location>
        <begin position="565"/>
        <end position="609"/>
    </location>
</feature>
<comment type="caution">
    <text evidence="4">The sequence shown here is derived from an EMBL/GenBank/DDBJ whole genome shotgun (WGS) entry which is preliminary data.</text>
</comment>
<feature type="region of interest" description="Disordered" evidence="3">
    <location>
        <begin position="421"/>
        <end position="443"/>
    </location>
</feature>
<dbReference type="AlphaFoldDB" id="A0A367L2X2"/>
<dbReference type="Proteomes" id="UP000253664">
    <property type="component" value="Unassembled WGS sequence"/>
</dbReference>
<feature type="region of interest" description="Disordered" evidence="3">
    <location>
        <begin position="322"/>
        <end position="387"/>
    </location>
</feature>
<feature type="compositionally biased region" description="Low complexity" evidence="3">
    <location>
        <begin position="650"/>
        <end position="669"/>
    </location>
</feature>
<dbReference type="Pfam" id="PF05132">
    <property type="entry name" value="RNA_pol_Rpc4"/>
    <property type="match status" value="1"/>
</dbReference>
<proteinExistence type="inferred from homology"/>
<dbReference type="EMBL" id="LKCN02000018">
    <property type="protein sequence ID" value="RCI08776.1"/>
    <property type="molecule type" value="Genomic_DNA"/>
</dbReference>
<evidence type="ECO:0000313" key="5">
    <source>
        <dbReference type="Proteomes" id="UP000253664"/>
    </source>
</evidence>
<evidence type="ECO:0000256" key="3">
    <source>
        <dbReference type="SAM" id="MobiDB-lite"/>
    </source>
</evidence>
<dbReference type="OrthoDB" id="5550464at2759"/>
<dbReference type="GO" id="GO:0003677">
    <property type="term" value="F:DNA binding"/>
    <property type="evidence" value="ECO:0007669"/>
    <property type="project" value="InterPro"/>
</dbReference>
<sequence>MTIQIAGHPFPRSTSAPGEGKLVAKLLPGGGSGLETILYQYPLKLISPSSPSAAQKSVLVFLLSYGGGLVAGDAVNLSIHVRAGASLSLVTQGHTKIFKCPSPDVVTSQSIRVRMDQGSAVCLLPDPVQPFEDSVYAQTQVFELEKRCSLCLLDWVTAGRTARGEKWSFVKWTGRNEVWLRGATPRLLVRDTIILSADGTSAVDQSLGETMCSMTVFGSLILRGAMLEPLSKFLLTEFDQLPRLGARDFRTREEREQEVQAMTSFERWRSRRVESENAQEAGREWIGSMLVKEGTIDACFGRDALMCLSSGRFRPKAIRRDEADRDELARREAQKASERAAEERRARGRSRFRSKRSRGDVMGSKGRANSTASGPFSGGLSGGKRSTKDIKNYGSDLLRAASSGSGSFRSGGGTFNIGAGGIGGGGGGRGGGEGSGSMGRASKSDIKDFASADGSHPMRETRINADKLHAMTPDEELNSDDEAMRAALNSRSLASALPMGIYRREHKDTGIIVATTAELEAAERAEDVDYKEEDSLWVDDDDGRPIHVQPTESGVWDEKVGMRIKKEDDDDAMDLDARPPHTKEEKTEERTKTKKPRKGGAKDVEDGNLEMDMALLASELGGTSITDSERTNKDGRLYLFQLPPLLPPLETSSSSLKSTAPPSSSSATKIKTEDSSSSTPPQPTMFDAKSMPQGGLIGTMRVHRSGRTELDWGSNSSPTLEMSPAAPSNFVTHAIIVEESDGAPASSSSAAAAAAHLQKQFGGHSFAMGPVMGRFLLAPAWDEEEDWIVDLEHQDF</sequence>
<name>A0A367L2X2_9HYPO</name>
<feature type="region of interest" description="Disordered" evidence="3">
    <location>
        <begin position="650"/>
        <end position="694"/>
    </location>
</feature>
<dbReference type="Pfam" id="PF01774">
    <property type="entry name" value="UreD"/>
    <property type="match status" value="1"/>
</dbReference>
<keyword evidence="5" id="KW-1185">Reference proteome</keyword>
<reference evidence="4 5" key="1">
    <citation type="journal article" date="2015" name="BMC Genomics">
        <title>Insights from the genome of Ophiocordyceps polyrhachis-furcata to pathogenicity and host specificity in insect fungi.</title>
        <authorList>
            <person name="Wichadakul D."/>
            <person name="Kobmoo N."/>
            <person name="Ingsriswang S."/>
            <person name="Tangphatsornruang S."/>
            <person name="Chantasingh D."/>
            <person name="Luangsa-ard J.J."/>
            <person name="Eurwilaichitr L."/>
        </authorList>
    </citation>
    <scope>NUCLEOTIDE SEQUENCE [LARGE SCALE GENOMIC DNA]</scope>
    <source>
        <strain evidence="4 5">BCC 54312</strain>
    </source>
</reference>
<keyword evidence="2" id="KW-0143">Chaperone</keyword>
<protein>
    <recommendedName>
        <fullName evidence="6">Urease accessory protein UreD</fullName>
    </recommendedName>
</protein>
<dbReference type="GO" id="GO:0016151">
    <property type="term" value="F:nickel cation binding"/>
    <property type="evidence" value="ECO:0007669"/>
    <property type="project" value="InterPro"/>
</dbReference>
<organism evidence="4 5">
    <name type="scientific">Ophiocordyceps polyrhachis-furcata BCC 54312</name>
    <dbReference type="NCBI Taxonomy" id="1330021"/>
    <lineage>
        <taxon>Eukaryota</taxon>
        <taxon>Fungi</taxon>
        <taxon>Dikarya</taxon>
        <taxon>Ascomycota</taxon>
        <taxon>Pezizomycotina</taxon>
        <taxon>Sordariomycetes</taxon>
        <taxon>Hypocreomycetidae</taxon>
        <taxon>Hypocreales</taxon>
        <taxon>Ophiocordycipitaceae</taxon>
        <taxon>Ophiocordyceps</taxon>
    </lineage>
</organism>
<gene>
    <name evidence="4" type="ORF">L249_4891</name>
</gene>
<dbReference type="PANTHER" id="PTHR33643">
    <property type="entry name" value="UREASE ACCESSORY PROTEIN D"/>
    <property type="match status" value="1"/>
</dbReference>
<dbReference type="InterPro" id="IPR002669">
    <property type="entry name" value="UreD"/>
</dbReference>
<feature type="compositionally biased region" description="Basic and acidic residues" evidence="3">
    <location>
        <begin position="322"/>
        <end position="345"/>
    </location>
</feature>
<feature type="compositionally biased region" description="Gly residues" evidence="3">
    <location>
        <begin position="421"/>
        <end position="437"/>
    </location>
</feature>
<evidence type="ECO:0000313" key="4">
    <source>
        <dbReference type="EMBL" id="RCI08776.1"/>
    </source>
</evidence>
<dbReference type="GO" id="GO:0005666">
    <property type="term" value="C:RNA polymerase III complex"/>
    <property type="evidence" value="ECO:0007669"/>
    <property type="project" value="InterPro"/>
</dbReference>
<dbReference type="HAMAP" id="MF_01384">
    <property type="entry name" value="UreD"/>
    <property type="match status" value="1"/>
</dbReference>
<comment type="similarity">
    <text evidence="1">Belongs to the UreD family.</text>
</comment>
<evidence type="ECO:0008006" key="6">
    <source>
        <dbReference type="Google" id="ProtNLM"/>
    </source>
</evidence>
<evidence type="ECO:0000256" key="1">
    <source>
        <dbReference type="ARBA" id="ARBA00007177"/>
    </source>
</evidence>
<evidence type="ECO:0000256" key="2">
    <source>
        <dbReference type="ARBA" id="ARBA00023186"/>
    </source>
</evidence>